<evidence type="ECO:0000313" key="4">
    <source>
        <dbReference type="EMBL" id="AEJ60655.1"/>
    </source>
</evidence>
<dbReference type="RefSeq" id="WP_014624053.1">
    <property type="nucleotide sequence ID" value="NC_017583.1"/>
</dbReference>
<organism evidence="4 5">
    <name type="scientific">Winmispira thermophila (strain ATCC 700085 / DSM 6578 / Z-1203)</name>
    <name type="common">Spirochaeta thermophila</name>
    <dbReference type="NCBI Taxonomy" id="869211"/>
    <lineage>
        <taxon>Bacteria</taxon>
        <taxon>Pseudomonadati</taxon>
        <taxon>Spirochaetota</taxon>
        <taxon>Spirochaetia</taxon>
        <taxon>Winmispirales</taxon>
        <taxon>Winmispiraceae</taxon>
        <taxon>Winmispira</taxon>
    </lineage>
</organism>
<accession>G0GE23</accession>
<dbReference type="EMBL" id="CP002903">
    <property type="protein sequence ID" value="AEJ60655.1"/>
    <property type="molecule type" value="Genomic_DNA"/>
</dbReference>
<name>G0GE23_WINT7</name>
<protein>
    <submittedName>
        <fullName evidence="4">Extracellular solute-binding protein family 1</fullName>
    </submittedName>
</protein>
<dbReference type="OrthoDB" id="54751at2"/>
<dbReference type="HOGENOM" id="CLU_021021_1_1_12"/>
<comment type="similarity">
    <text evidence="2">Belongs to the bacterial solute-binding protein 1 family.</text>
</comment>
<dbReference type="PANTHER" id="PTHR43649">
    <property type="entry name" value="ARABINOSE-BINDING PROTEIN-RELATED"/>
    <property type="match status" value="1"/>
</dbReference>
<feature type="chain" id="PRO_5003399944" evidence="3">
    <location>
        <begin position="18"/>
        <end position="556"/>
    </location>
</feature>
<proteinExistence type="inferred from homology"/>
<dbReference type="Proteomes" id="UP000007254">
    <property type="component" value="Chromosome"/>
</dbReference>
<dbReference type="SUPFAM" id="SSF53850">
    <property type="entry name" value="Periplasmic binding protein-like II"/>
    <property type="match status" value="1"/>
</dbReference>
<comment type="subcellular location">
    <subcellularLocation>
        <location evidence="1">Periplasm</location>
    </subcellularLocation>
</comment>
<dbReference type="KEGG" id="stq:Spith_0370"/>
<keyword evidence="3" id="KW-0732">Signal</keyword>
<dbReference type="Gene3D" id="3.40.190.10">
    <property type="entry name" value="Periplasmic binding protein-like II"/>
    <property type="match status" value="2"/>
</dbReference>
<reference evidence="4 5" key="1">
    <citation type="submission" date="2011-06" db="EMBL/GenBank/DDBJ databases">
        <title>The complete genome of Spirochaeta thermophila DSM 6578.</title>
        <authorList>
            <consortium name="US DOE Joint Genome Institute (JGI-PGF)"/>
            <person name="Lucas S."/>
            <person name="Lapidus A."/>
            <person name="Bruce D."/>
            <person name="Goodwin L."/>
            <person name="Pitluck S."/>
            <person name="Peters L."/>
            <person name="Kyrpides N."/>
            <person name="Mavromatis K."/>
            <person name="Ivanova N."/>
            <person name="Mikailova N."/>
            <person name="Pagani I."/>
            <person name="Chertkov O."/>
            <person name="Detter J.C."/>
            <person name="Tapia R."/>
            <person name="Han C."/>
            <person name="Land M."/>
            <person name="Hauser L."/>
            <person name="Markowitz V."/>
            <person name="Cheng J.-F."/>
            <person name="Hugenholtz P."/>
            <person name="Woyke T."/>
            <person name="Wu D."/>
            <person name="Spring S."/>
            <person name="Merkhoffer B."/>
            <person name="Schneider S."/>
            <person name="Klenk H.-P."/>
            <person name="Eisen J.A."/>
        </authorList>
    </citation>
    <scope>NUCLEOTIDE SEQUENCE [LARGE SCALE GENOMIC DNA]</scope>
    <source>
        <strain evidence="5">ATCC 700085 / DSM 6578 / Z-1203</strain>
    </source>
</reference>
<dbReference type="AlphaFoldDB" id="G0GE23"/>
<dbReference type="GO" id="GO:0042597">
    <property type="term" value="C:periplasmic space"/>
    <property type="evidence" value="ECO:0007669"/>
    <property type="project" value="UniProtKB-SubCell"/>
</dbReference>
<evidence type="ECO:0000256" key="1">
    <source>
        <dbReference type="ARBA" id="ARBA00004418"/>
    </source>
</evidence>
<evidence type="ECO:0000256" key="2">
    <source>
        <dbReference type="ARBA" id="ARBA00008520"/>
    </source>
</evidence>
<dbReference type="PANTHER" id="PTHR43649:SF12">
    <property type="entry name" value="DIACETYLCHITOBIOSE BINDING PROTEIN DASA"/>
    <property type="match status" value="1"/>
</dbReference>
<gene>
    <name evidence="4" type="ordered locus">Spith_0370</name>
</gene>
<keyword evidence="5" id="KW-1185">Reference proteome</keyword>
<dbReference type="Pfam" id="PF01547">
    <property type="entry name" value="SBP_bac_1"/>
    <property type="match status" value="1"/>
</dbReference>
<evidence type="ECO:0000313" key="5">
    <source>
        <dbReference type="Proteomes" id="UP000007254"/>
    </source>
</evidence>
<dbReference type="InterPro" id="IPR006059">
    <property type="entry name" value="SBP"/>
</dbReference>
<sequence>MKRLLPLILLIPMVVFATGQGEKAAETTVGTKTPITFTMFNAEVNPNWDEFQSPVAQEIKKRTGVTLEIEFAVGDPKQKLAVMAASGDYPDLVYAKGDLNLLKDAGGILQLDELIDQYGPNLKKMYGQFYDRLRWSKEDPHIYYVGSYPVHDPIIVPNGLFWLQHAVVLELGFPRLETLKDFENAIKTYHAKHPTINGQPTIPMTLLADGWRFLISVTNPAWAATGGSDDGEWYVDQTTFRAVRHHTREIEREYFRWLNHMWNEGLLDKESFIQKYDQYKAKIASGRVLALADAGWEISEPVTALRQAGMEERMYGQYPIVISEDVVCRVNQSPGYTGGWGVALTVDCKDPARAIEFLDWLATEEAQILTHWGIEGVHWKYDENGKRVFLPEIDEMRRTDPAFSKKTGIGNYSYPFPQWGRIKDSTGNYIMPDSEPEDQIKNYTEVEKKVLAGYGARMWMDLFPGPDEFPPKPYGAAWMVRIDDSDLVAIDNRVRDDIGMRRIPEAIMAPPEKFDEIWDAYLKEMEEAGLPRLTEEFNRLLRERIELWNPGFQFPE</sequence>
<dbReference type="STRING" id="869211.Spith_0370"/>
<dbReference type="CDD" id="cd13582">
    <property type="entry name" value="PBP2_AlgQ_like_3"/>
    <property type="match status" value="1"/>
</dbReference>
<feature type="signal peptide" evidence="3">
    <location>
        <begin position="1"/>
        <end position="17"/>
    </location>
</feature>
<dbReference type="InterPro" id="IPR050490">
    <property type="entry name" value="Bact_solute-bd_prot1"/>
</dbReference>
<evidence type="ECO:0000256" key="3">
    <source>
        <dbReference type="SAM" id="SignalP"/>
    </source>
</evidence>